<keyword evidence="1" id="KW-0175">Coiled coil</keyword>
<dbReference type="AlphaFoldDB" id="A0A7J6TSB9"/>
<feature type="non-terminal residue" evidence="2">
    <location>
        <position position="1"/>
    </location>
</feature>
<accession>A0A7J6TSB9</accession>
<evidence type="ECO:0000313" key="2">
    <source>
        <dbReference type="EMBL" id="KAF4747751.1"/>
    </source>
</evidence>
<gene>
    <name evidence="2" type="ORF">FOZ62_016513</name>
</gene>
<proteinExistence type="predicted"/>
<sequence length="166" mass="18963">NGLVWSNVDAYMVQNAKGRSPPLRNRGDKKRIDGTNNSVMATDISVRYNRKMAAMESKLASSRQRCGELQRELDQERIHIAMERQDADTALKKAREETRGEEETLHRRLREAELETKRYAEQASVIPKLKAQIIEMGAKMKEGTNLVASLKEQHEETVSNLQARID</sequence>
<protein>
    <submittedName>
        <fullName evidence="2">Uncharacterized protein</fullName>
    </submittedName>
</protein>
<dbReference type="EMBL" id="JABANM010005355">
    <property type="protein sequence ID" value="KAF4747751.1"/>
    <property type="molecule type" value="Genomic_DNA"/>
</dbReference>
<dbReference type="Proteomes" id="UP000574390">
    <property type="component" value="Unassembled WGS sequence"/>
</dbReference>
<organism evidence="2 3">
    <name type="scientific">Perkinsus olseni</name>
    <name type="common">Perkinsus atlanticus</name>
    <dbReference type="NCBI Taxonomy" id="32597"/>
    <lineage>
        <taxon>Eukaryota</taxon>
        <taxon>Sar</taxon>
        <taxon>Alveolata</taxon>
        <taxon>Perkinsozoa</taxon>
        <taxon>Perkinsea</taxon>
        <taxon>Perkinsida</taxon>
        <taxon>Perkinsidae</taxon>
        <taxon>Perkinsus</taxon>
    </lineage>
</organism>
<evidence type="ECO:0000313" key="3">
    <source>
        <dbReference type="Proteomes" id="UP000574390"/>
    </source>
</evidence>
<feature type="non-terminal residue" evidence="2">
    <location>
        <position position="166"/>
    </location>
</feature>
<evidence type="ECO:0000256" key="1">
    <source>
        <dbReference type="SAM" id="Coils"/>
    </source>
</evidence>
<feature type="coiled-coil region" evidence="1">
    <location>
        <begin position="52"/>
        <end position="122"/>
    </location>
</feature>
<comment type="caution">
    <text evidence="2">The sequence shown here is derived from an EMBL/GenBank/DDBJ whole genome shotgun (WGS) entry which is preliminary data.</text>
</comment>
<name>A0A7J6TSB9_PEROL</name>
<reference evidence="2 3" key="1">
    <citation type="submission" date="2020-04" db="EMBL/GenBank/DDBJ databases">
        <title>Perkinsus olseni comparative genomics.</title>
        <authorList>
            <person name="Bogema D.R."/>
        </authorList>
    </citation>
    <scope>NUCLEOTIDE SEQUENCE [LARGE SCALE GENOMIC DNA]</scope>
    <source>
        <strain evidence="2">ATCC PRA-205</strain>
    </source>
</reference>